<dbReference type="PANTHER" id="PTHR11431:SF47">
    <property type="entry name" value="FERRITIN LIGHT CHAIN"/>
    <property type="match status" value="1"/>
</dbReference>
<organism evidence="6 7">
    <name type="scientific">Myotis davidii</name>
    <name type="common">David's myotis</name>
    <dbReference type="NCBI Taxonomy" id="225400"/>
    <lineage>
        <taxon>Eukaryota</taxon>
        <taxon>Metazoa</taxon>
        <taxon>Chordata</taxon>
        <taxon>Craniata</taxon>
        <taxon>Vertebrata</taxon>
        <taxon>Euteleostomi</taxon>
        <taxon>Mammalia</taxon>
        <taxon>Eutheria</taxon>
        <taxon>Laurasiatheria</taxon>
        <taxon>Chiroptera</taxon>
        <taxon>Yangochiroptera</taxon>
        <taxon>Vespertilionidae</taxon>
        <taxon>Myotis</taxon>
    </lineage>
</organism>
<dbReference type="GO" id="GO:0006879">
    <property type="term" value="P:intracellular iron ion homeostasis"/>
    <property type="evidence" value="ECO:0007669"/>
    <property type="project" value="InterPro"/>
</dbReference>
<keyword evidence="7" id="KW-1185">Reference proteome</keyword>
<feature type="region of interest" description="Disordered" evidence="5">
    <location>
        <begin position="1"/>
        <end position="20"/>
    </location>
</feature>
<evidence type="ECO:0000256" key="1">
    <source>
        <dbReference type="ARBA" id="ARBA00040044"/>
    </source>
</evidence>
<dbReference type="SUPFAM" id="SSF47240">
    <property type="entry name" value="Ferritin-like"/>
    <property type="match status" value="1"/>
</dbReference>
<evidence type="ECO:0000313" key="7">
    <source>
        <dbReference type="Proteomes" id="UP000010556"/>
    </source>
</evidence>
<dbReference type="GO" id="GO:0008199">
    <property type="term" value="F:ferric iron binding"/>
    <property type="evidence" value="ECO:0007669"/>
    <property type="project" value="InterPro"/>
</dbReference>
<dbReference type="Proteomes" id="UP000010556">
    <property type="component" value="Unassembled WGS sequence"/>
</dbReference>
<comment type="function">
    <text evidence="3">Stores iron in a soluble, non-toxic, readily available form. Important for iron homeostasis. Iron is taken up in the ferrous form and deposited as ferric hydroxides after oxidation. Also plays a role in delivery of iron to cells. Mediates iron uptake in capsule cells of the developing kidney. Delivery to lysosomes by the cargo receptor NCOA4 for autophagic degradation and release or iron.</text>
</comment>
<evidence type="ECO:0000256" key="2">
    <source>
        <dbReference type="ARBA" id="ARBA00044942"/>
    </source>
</evidence>
<dbReference type="GO" id="GO:0008198">
    <property type="term" value="F:ferrous iron binding"/>
    <property type="evidence" value="ECO:0007669"/>
    <property type="project" value="TreeGrafter"/>
</dbReference>
<comment type="subcellular location">
    <subcellularLocation>
        <location evidence="2">Autolysosome</location>
    </subcellularLocation>
</comment>
<evidence type="ECO:0000256" key="5">
    <source>
        <dbReference type="SAM" id="MobiDB-lite"/>
    </source>
</evidence>
<protein>
    <recommendedName>
        <fullName evidence="1">Ferritin light chain</fullName>
    </recommendedName>
</protein>
<evidence type="ECO:0000313" key="6">
    <source>
        <dbReference type="EMBL" id="ELK36105.1"/>
    </source>
</evidence>
<sequence>MAGAVSQRPKDFPGAAPLRKFEDVGTGLPSETCKCHQPGVADAKRRLKTDLHLNQDDVALKGVGHFFHELSEKKREGAERLLKLQNQRGGHILSRTC</sequence>
<gene>
    <name evidence="6" type="ORF">MDA_GLEAN10015168</name>
</gene>
<dbReference type="PANTHER" id="PTHR11431">
    <property type="entry name" value="FERRITIN"/>
    <property type="match status" value="1"/>
</dbReference>
<comment type="subunit">
    <text evidence="4">Oligomer of 24 subunits. There are two types of subunits: L (light) chain and H (heavy) chain. The major chain can be light or heavy, depending on the species and tissue type. The functional molecule forms a roughly spherical shell with a diameter of 12 nm and contains a central cavity into which the insoluble mineral iron core is deposited. Interacts with NCOA4.</text>
</comment>
<evidence type="ECO:0000256" key="4">
    <source>
        <dbReference type="ARBA" id="ARBA00047045"/>
    </source>
</evidence>
<accession>L5MCX4</accession>
<dbReference type="GO" id="GO:0044754">
    <property type="term" value="C:autolysosome"/>
    <property type="evidence" value="ECO:0007669"/>
    <property type="project" value="UniProtKB-SubCell"/>
</dbReference>
<dbReference type="GO" id="GO:0006826">
    <property type="term" value="P:iron ion transport"/>
    <property type="evidence" value="ECO:0007669"/>
    <property type="project" value="InterPro"/>
</dbReference>
<name>L5MCX4_MYODS</name>
<dbReference type="InterPro" id="IPR012347">
    <property type="entry name" value="Ferritin-like"/>
</dbReference>
<proteinExistence type="predicted"/>
<dbReference type="EMBL" id="KB101799">
    <property type="protein sequence ID" value="ELK36105.1"/>
    <property type="molecule type" value="Genomic_DNA"/>
</dbReference>
<reference evidence="7" key="1">
    <citation type="journal article" date="2013" name="Science">
        <title>Comparative analysis of bat genomes provides insight into the evolution of flight and immunity.</title>
        <authorList>
            <person name="Zhang G."/>
            <person name="Cowled C."/>
            <person name="Shi Z."/>
            <person name="Huang Z."/>
            <person name="Bishop-Lilly K.A."/>
            <person name="Fang X."/>
            <person name="Wynne J.W."/>
            <person name="Xiong Z."/>
            <person name="Baker M.L."/>
            <person name="Zhao W."/>
            <person name="Tachedjian M."/>
            <person name="Zhu Y."/>
            <person name="Zhou P."/>
            <person name="Jiang X."/>
            <person name="Ng J."/>
            <person name="Yang L."/>
            <person name="Wu L."/>
            <person name="Xiao J."/>
            <person name="Feng Y."/>
            <person name="Chen Y."/>
            <person name="Sun X."/>
            <person name="Zhang Y."/>
            <person name="Marsh G.A."/>
            <person name="Crameri G."/>
            <person name="Broder C.C."/>
            <person name="Frey K.G."/>
            <person name="Wang L.F."/>
            <person name="Wang J."/>
        </authorList>
    </citation>
    <scope>NUCLEOTIDE SEQUENCE [LARGE SCALE GENOMIC DNA]</scope>
</reference>
<dbReference type="InterPro" id="IPR009078">
    <property type="entry name" value="Ferritin-like_SF"/>
</dbReference>
<evidence type="ECO:0000256" key="3">
    <source>
        <dbReference type="ARBA" id="ARBA00045578"/>
    </source>
</evidence>
<dbReference type="AlphaFoldDB" id="L5MCX4"/>
<dbReference type="Gene3D" id="1.20.1260.10">
    <property type="match status" value="1"/>
</dbReference>
<dbReference type="InterPro" id="IPR001519">
    <property type="entry name" value="Ferritin"/>
</dbReference>